<proteinExistence type="predicted"/>
<comment type="caution">
    <text evidence="1">The sequence shown here is derived from an EMBL/GenBank/DDBJ whole genome shotgun (WGS) entry which is preliminary data.</text>
</comment>
<protein>
    <submittedName>
        <fullName evidence="1">Uncharacterized protein</fullName>
    </submittedName>
</protein>
<dbReference type="EMBL" id="JAXCGZ010021978">
    <property type="protein sequence ID" value="KAK7040240.1"/>
    <property type="molecule type" value="Genomic_DNA"/>
</dbReference>
<keyword evidence="2" id="KW-1185">Reference proteome</keyword>
<sequence>LKTSEWRHLKNSTSLDLASEYYGKITKDQVKSLYNRYKLDFDAFGYGIDDYLTVAKD</sequence>
<organism evidence="1 2">
    <name type="scientific">Halocaridina rubra</name>
    <name type="common">Hawaiian red shrimp</name>
    <dbReference type="NCBI Taxonomy" id="373956"/>
    <lineage>
        <taxon>Eukaryota</taxon>
        <taxon>Metazoa</taxon>
        <taxon>Ecdysozoa</taxon>
        <taxon>Arthropoda</taxon>
        <taxon>Crustacea</taxon>
        <taxon>Multicrustacea</taxon>
        <taxon>Malacostraca</taxon>
        <taxon>Eumalacostraca</taxon>
        <taxon>Eucarida</taxon>
        <taxon>Decapoda</taxon>
        <taxon>Pleocyemata</taxon>
        <taxon>Caridea</taxon>
        <taxon>Atyoidea</taxon>
        <taxon>Atyidae</taxon>
        <taxon>Halocaridina</taxon>
    </lineage>
</organism>
<name>A0AAN8WPE9_HALRR</name>
<evidence type="ECO:0000313" key="2">
    <source>
        <dbReference type="Proteomes" id="UP001381693"/>
    </source>
</evidence>
<gene>
    <name evidence="1" type="ORF">SK128_015659</name>
</gene>
<reference evidence="1 2" key="1">
    <citation type="submission" date="2023-11" db="EMBL/GenBank/DDBJ databases">
        <title>Halocaridina rubra genome assembly.</title>
        <authorList>
            <person name="Smith C."/>
        </authorList>
    </citation>
    <scope>NUCLEOTIDE SEQUENCE [LARGE SCALE GENOMIC DNA]</scope>
    <source>
        <strain evidence="1">EP-1</strain>
        <tissue evidence="1">Whole</tissue>
    </source>
</reference>
<accession>A0AAN8WPE9</accession>
<dbReference type="AlphaFoldDB" id="A0AAN8WPE9"/>
<dbReference type="Proteomes" id="UP001381693">
    <property type="component" value="Unassembled WGS sequence"/>
</dbReference>
<evidence type="ECO:0000313" key="1">
    <source>
        <dbReference type="EMBL" id="KAK7040240.1"/>
    </source>
</evidence>
<feature type="non-terminal residue" evidence="1">
    <location>
        <position position="1"/>
    </location>
</feature>